<feature type="domain" description="Peptidase C39-like" evidence="1">
    <location>
        <begin position="181"/>
        <end position="297"/>
    </location>
</feature>
<dbReference type="AlphaFoldDB" id="A0A644V053"/>
<organism evidence="2">
    <name type="scientific">bioreactor metagenome</name>
    <dbReference type="NCBI Taxonomy" id="1076179"/>
    <lineage>
        <taxon>unclassified sequences</taxon>
        <taxon>metagenomes</taxon>
        <taxon>ecological metagenomes</taxon>
    </lineage>
</organism>
<dbReference type="Pfam" id="PF13529">
    <property type="entry name" value="Peptidase_C39_2"/>
    <property type="match status" value="1"/>
</dbReference>
<evidence type="ECO:0000259" key="1">
    <source>
        <dbReference type="Pfam" id="PF13529"/>
    </source>
</evidence>
<evidence type="ECO:0000313" key="2">
    <source>
        <dbReference type="EMBL" id="MPL84574.1"/>
    </source>
</evidence>
<gene>
    <name evidence="2" type="ORF">SDC9_30539</name>
</gene>
<comment type="caution">
    <text evidence="2">The sequence shown here is derived from an EMBL/GenBank/DDBJ whole genome shotgun (WGS) entry which is preliminary data.</text>
</comment>
<sequence length="326" mass="36778">MLNKNDKSFWIERQNFLKKYFGYDRKIDGVPGKYTGVATAKFQADAKARGWYCKTCLIDNDWGVETEKAYKIAKVELPKIKSSSNVKPANPSTNISNSKIKRYSRAEMIKGRKYIIAYVKKNNKHPSNINMLNMVTGKTDNLTKAEYMGLFESENVYWVKHGYKYPNYTTLNSTANNPVVLNYQDNGVNCCPASMEMASMMLFSNVTESMFAKAMNTGNNGTAPNDMINGLKKLGLIAKKIGRNKDAVKKALSEGKAIIKHIQTKNPPAECLGYINDYGHFIEGHKADDNYYYEADPTKGLKTCKHSNIDKATNGRDIYYYSVEVA</sequence>
<dbReference type="InterPro" id="IPR039564">
    <property type="entry name" value="Peptidase_C39-like"/>
</dbReference>
<name>A0A644V053_9ZZZZ</name>
<protein>
    <recommendedName>
        <fullName evidence="1">Peptidase C39-like domain-containing protein</fullName>
    </recommendedName>
</protein>
<proteinExistence type="predicted"/>
<accession>A0A644V053</accession>
<reference evidence="2" key="1">
    <citation type="submission" date="2019-08" db="EMBL/GenBank/DDBJ databases">
        <authorList>
            <person name="Kucharzyk K."/>
            <person name="Murdoch R.W."/>
            <person name="Higgins S."/>
            <person name="Loffler F."/>
        </authorList>
    </citation>
    <scope>NUCLEOTIDE SEQUENCE</scope>
</reference>
<dbReference type="EMBL" id="VSSQ01000191">
    <property type="protein sequence ID" value="MPL84574.1"/>
    <property type="molecule type" value="Genomic_DNA"/>
</dbReference>
<dbReference type="Gene3D" id="3.90.70.10">
    <property type="entry name" value="Cysteine proteinases"/>
    <property type="match status" value="1"/>
</dbReference>